<proteinExistence type="predicted"/>
<gene>
    <name evidence="1" type="ORF">N7509_012900</name>
</gene>
<dbReference type="GeneID" id="81376517"/>
<dbReference type="RefSeq" id="XP_056481044.1">
    <property type="nucleotide sequence ID" value="XM_056637537.1"/>
</dbReference>
<evidence type="ECO:0000313" key="2">
    <source>
        <dbReference type="Proteomes" id="UP001147747"/>
    </source>
</evidence>
<sequence>MWASLSTFFFAPSLGQIPQPVILHINIVSPTFEEMTGTLELRTIVEALFHELESEDVKYEHVLIMGQEALALAKDRAGELTVASAATEAILEAETMVLCLQSIVDFCALQLLLS</sequence>
<evidence type="ECO:0000313" key="1">
    <source>
        <dbReference type="EMBL" id="KAJ5376014.1"/>
    </source>
</evidence>
<reference evidence="1" key="1">
    <citation type="submission" date="2022-12" db="EMBL/GenBank/DDBJ databases">
        <authorList>
            <person name="Petersen C."/>
        </authorList>
    </citation>
    <scope>NUCLEOTIDE SEQUENCE</scope>
    <source>
        <strain evidence="1">IBT 29677</strain>
    </source>
</reference>
<dbReference type="AlphaFoldDB" id="A0A9W9VCT5"/>
<dbReference type="Proteomes" id="UP001147747">
    <property type="component" value="Unassembled WGS sequence"/>
</dbReference>
<protein>
    <submittedName>
        <fullName evidence="1">Uncharacterized protein</fullName>
    </submittedName>
</protein>
<organism evidence="1 2">
    <name type="scientific">Penicillium cosmopolitanum</name>
    <dbReference type="NCBI Taxonomy" id="1131564"/>
    <lineage>
        <taxon>Eukaryota</taxon>
        <taxon>Fungi</taxon>
        <taxon>Dikarya</taxon>
        <taxon>Ascomycota</taxon>
        <taxon>Pezizomycotina</taxon>
        <taxon>Eurotiomycetes</taxon>
        <taxon>Eurotiomycetidae</taxon>
        <taxon>Eurotiales</taxon>
        <taxon>Aspergillaceae</taxon>
        <taxon>Penicillium</taxon>
    </lineage>
</organism>
<accession>A0A9W9VCT5</accession>
<keyword evidence="2" id="KW-1185">Reference proteome</keyword>
<reference evidence="1" key="2">
    <citation type="journal article" date="2023" name="IMA Fungus">
        <title>Comparative genomic study of the Penicillium genus elucidates a diverse pangenome and 15 lateral gene transfer events.</title>
        <authorList>
            <person name="Petersen C."/>
            <person name="Sorensen T."/>
            <person name="Nielsen M.R."/>
            <person name="Sondergaard T.E."/>
            <person name="Sorensen J.L."/>
            <person name="Fitzpatrick D.A."/>
            <person name="Frisvad J.C."/>
            <person name="Nielsen K.L."/>
        </authorList>
    </citation>
    <scope>NUCLEOTIDE SEQUENCE</scope>
    <source>
        <strain evidence="1">IBT 29677</strain>
    </source>
</reference>
<comment type="caution">
    <text evidence="1">The sequence shown here is derived from an EMBL/GenBank/DDBJ whole genome shotgun (WGS) entry which is preliminary data.</text>
</comment>
<dbReference type="EMBL" id="JAPZBU010000012">
    <property type="protein sequence ID" value="KAJ5376014.1"/>
    <property type="molecule type" value="Genomic_DNA"/>
</dbReference>
<name>A0A9W9VCT5_9EURO</name>